<dbReference type="InterPro" id="IPR036526">
    <property type="entry name" value="C-N_Hydrolase_sf"/>
</dbReference>
<dbReference type="InterPro" id="IPR006311">
    <property type="entry name" value="TAT_signal"/>
</dbReference>
<dbReference type="PROSITE" id="PS01227">
    <property type="entry name" value="UPF0012"/>
    <property type="match status" value="1"/>
</dbReference>
<protein>
    <submittedName>
        <fullName evidence="3">Amidohydrolase</fullName>
    </submittedName>
</protein>
<dbReference type="PROSITE" id="PS50263">
    <property type="entry name" value="CN_HYDROLASE"/>
    <property type="match status" value="1"/>
</dbReference>
<dbReference type="CDD" id="cd07581">
    <property type="entry name" value="nitrilase_3"/>
    <property type="match status" value="1"/>
</dbReference>
<feature type="domain" description="CN hydrolase" evidence="2">
    <location>
        <begin position="19"/>
        <end position="258"/>
    </location>
</feature>
<dbReference type="InterPro" id="IPR001110">
    <property type="entry name" value="UPF0012_CS"/>
</dbReference>
<sequence length="283" mass="29277">MTDEGAPPVTPGDAVSGVVRVTVAQVAVSGDHAVNRRTALDAFGAAAAAGADLLVLPEYASAYDRRGVGPEHAEPADGPFVTLLREQAAERGIAVVAGVTLPGADGVRAVNVLVVVDASGDLAGVYRKVHLYDAFGYRESERLEPGPADADAVTLRLGGLTFGVLTCYDLRFPESARRLVDAGADVLVYPAAWVAGPLKADHWHTLLRARAIENTAAVVGVGMTGPGVTGRTLVAGPDGGVVLELGEEQTFRTVELDPATIAEVRAANPSLANRRYTVVPAGR</sequence>
<dbReference type="Proteomes" id="UP001139493">
    <property type="component" value="Unassembled WGS sequence"/>
</dbReference>
<organism evidence="3 4">
    <name type="scientific">Promicromonospora thailandica</name>
    <dbReference type="NCBI Taxonomy" id="765201"/>
    <lineage>
        <taxon>Bacteria</taxon>
        <taxon>Bacillati</taxon>
        <taxon>Actinomycetota</taxon>
        <taxon>Actinomycetes</taxon>
        <taxon>Micrococcales</taxon>
        <taxon>Promicromonosporaceae</taxon>
        <taxon>Promicromonospora</taxon>
    </lineage>
</organism>
<proteinExistence type="inferred from homology"/>
<dbReference type="EMBL" id="JAMTCS010000005">
    <property type="protein sequence ID" value="MCP2264444.1"/>
    <property type="molecule type" value="Genomic_DNA"/>
</dbReference>
<dbReference type="AlphaFoldDB" id="A0A9X2G734"/>
<comment type="caution">
    <text evidence="3">The sequence shown here is derived from an EMBL/GenBank/DDBJ whole genome shotgun (WGS) entry which is preliminary data.</text>
</comment>
<dbReference type="PROSITE" id="PS51318">
    <property type="entry name" value="TAT"/>
    <property type="match status" value="1"/>
</dbReference>
<dbReference type="PANTHER" id="PTHR23088">
    <property type="entry name" value="NITRILASE-RELATED"/>
    <property type="match status" value="1"/>
</dbReference>
<dbReference type="RefSeq" id="WP_253834846.1">
    <property type="nucleotide sequence ID" value="NZ_JAMTCS010000005.1"/>
</dbReference>
<evidence type="ECO:0000256" key="1">
    <source>
        <dbReference type="ARBA" id="ARBA00010613"/>
    </source>
</evidence>
<comment type="similarity">
    <text evidence="1">Belongs to the carbon-nitrogen hydrolase superfamily. NIT1/NIT2 family.</text>
</comment>
<keyword evidence="4" id="KW-1185">Reference proteome</keyword>
<gene>
    <name evidence="3" type="ORF">APR03_001782</name>
</gene>
<dbReference type="Pfam" id="PF00795">
    <property type="entry name" value="CN_hydrolase"/>
    <property type="match status" value="1"/>
</dbReference>
<evidence type="ECO:0000313" key="3">
    <source>
        <dbReference type="EMBL" id="MCP2264444.1"/>
    </source>
</evidence>
<accession>A0A9X2G734</accession>
<dbReference type="SUPFAM" id="SSF56317">
    <property type="entry name" value="Carbon-nitrogen hydrolase"/>
    <property type="match status" value="1"/>
</dbReference>
<dbReference type="Gene3D" id="3.60.110.10">
    <property type="entry name" value="Carbon-nitrogen hydrolase"/>
    <property type="match status" value="1"/>
</dbReference>
<dbReference type="InterPro" id="IPR003010">
    <property type="entry name" value="C-N_Hydrolase"/>
</dbReference>
<evidence type="ECO:0000313" key="4">
    <source>
        <dbReference type="Proteomes" id="UP001139493"/>
    </source>
</evidence>
<name>A0A9X2G734_9MICO</name>
<reference evidence="3" key="1">
    <citation type="submission" date="2022-06" db="EMBL/GenBank/DDBJ databases">
        <title>Genomic Encyclopedia of Archaeal and Bacterial Type Strains, Phase II (KMG-II): from individual species to whole genera.</title>
        <authorList>
            <person name="Goeker M."/>
        </authorList>
    </citation>
    <scope>NUCLEOTIDE SEQUENCE</scope>
    <source>
        <strain evidence="3">DSM 26652</strain>
    </source>
</reference>
<evidence type="ECO:0000259" key="2">
    <source>
        <dbReference type="PROSITE" id="PS50263"/>
    </source>
</evidence>
<dbReference type="PANTHER" id="PTHR23088:SF27">
    <property type="entry name" value="DEAMINATED GLUTATHIONE AMIDASE"/>
    <property type="match status" value="1"/>
</dbReference>